<feature type="transmembrane region" description="Helical" evidence="11">
    <location>
        <begin position="159"/>
        <end position="181"/>
    </location>
</feature>
<proteinExistence type="predicted"/>
<dbReference type="InterPro" id="IPR003594">
    <property type="entry name" value="HATPase_dom"/>
</dbReference>
<dbReference type="GO" id="GO:0005886">
    <property type="term" value="C:plasma membrane"/>
    <property type="evidence" value="ECO:0007669"/>
    <property type="project" value="UniProtKB-SubCell"/>
</dbReference>
<dbReference type="AlphaFoldDB" id="A0A7W6D544"/>
<comment type="subcellular location">
    <subcellularLocation>
        <location evidence="2">Cell membrane</location>
        <topology evidence="2">Multi-pass membrane protein</topology>
    </subcellularLocation>
</comment>
<dbReference type="GO" id="GO:0000155">
    <property type="term" value="F:phosphorelay sensor kinase activity"/>
    <property type="evidence" value="ECO:0007669"/>
    <property type="project" value="InterPro"/>
</dbReference>
<dbReference type="SMART" id="SM00387">
    <property type="entry name" value="HATPase_c"/>
    <property type="match status" value="1"/>
</dbReference>
<protein>
    <recommendedName>
        <fullName evidence="3">histidine kinase</fullName>
        <ecNumber evidence="3">2.7.13.3</ecNumber>
    </recommendedName>
</protein>
<dbReference type="InterPro" id="IPR005467">
    <property type="entry name" value="His_kinase_dom"/>
</dbReference>
<keyword evidence="7" id="KW-0547">Nucleotide-binding</keyword>
<evidence type="ECO:0000256" key="9">
    <source>
        <dbReference type="ARBA" id="ARBA00022840"/>
    </source>
</evidence>
<reference evidence="13 14" key="1">
    <citation type="submission" date="2020-08" db="EMBL/GenBank/DDBJ databases">
        <title>Genomic Encyclopedia of Type Strains, Phase IV (KMG-IV): sequencing the most valuable type-strain genomes for metagenomic binning, comparative biology and taxonomic classification.</title>
        <authorList>
            <person name="Goeker M."/>
        </authorList>
    </citation>
    <scope>NUCLEOTIDE SEQUENCE [LARGE SCALE GENOMIC DNA]</scope>
    <source>
        <strain evidence="13 14">DSM 25481</strain>
    </source>
</reference>
<dbReference type="InterPro" id="IPR036097">
    <property type="entry name" value="HisK_dim/P_sf"/>
</dbReference>
<evidence type="ECO:0000256" key="5">
    <source>
        <dbReference type="ARBA" id="ARBA00022553"/>
    </source>
</evidence>
<evidence type="ECO:0000256" key="4">
    <source>
        <dbReference type="ARBA" id="ARBA00022475"/>
    </source>
</evidence>
<name>A0A7W6D544_9HYPH</name>
<evidence type="ECO:0000256" key="2">
    <source>
        <dbReference type="ARBA" id="ARBA00004651"/>
    </source>
</evidence>
<dbReference type="NCBIfam" id="NF033792">
    <property type="entry name" value="ActS_PrrB_HisK"/>
    <property type="match status" value="1"/>
</dbReference>
<comment type="catalytic activity">
    <reaction evidence="1">
        <text>ATP + protein L-histidine = ADP + protein N-phospho-L-histidine.</text>
        <dbReference type="EC" id="2.7.13.3"/>
    </reaction>
</comment>
<dbReference type="InterPro" id="IPR003661">
    <property type="entry name" value="HisK_dim/P_dom"/>
</dbReference>
<feature type="region of interest" description="Disordered" evidence="10">
    <location>
        <begin position="431"/>
        <end position="450"/>
    </location>
</feature>
<evidence type="ECO:0000256" key="1">
    <source>
        <dbReference type="ARBA" id="ARBA00000085"/>
    </source>
</evidence>
<dbReference type="SMART" id="SM00388">
    <property type="entry name" value="HisKA"/>
    <property type="match status" value="1"/>
</dbReference>
<dbReference type="SUPFAM" id="SSF55874">
    <property type="entry name" value="ATPase domain of HSP90 chaperone/DNA topoisomerase II/histidine kinase"/>
    <property type="match status" value="1"/>
</dbReference>
<dbReference type="RefSeq" id="WP_183395180.1">
    <property type="nucleotide sequence ID" value="NZ_JACIDR010000002.1"/>
</dbReference>
<dbReference type="InterPro" id="IPR047770">
    <property type="entry name" value="RegB"/>
</dbReference>
<dbReference type="PANTHER" id="PTHR44936">
    <property type="entry name" value="SENSOR PROTEIN CREC"/>
    <property type="match status" value="1"/>
</dbReference>
<evidence type="ECO:0000259" key="12">
    <source>
        <dbReference type="PROSITE" id="PS50109"/>
    </source>
</evidence>
<dbReference type="InterPro" id="IPR036890">
    <property type="entry name" value="HATPase_C_sf"/>
</dbReference>
<evidence type="ECO:0000256" key="11">
    <source>
        <dbReference type="SAM" id="Phobius"/>
    </source>
</evidence>
<dbReference type="EMBL" id="JACIDR010000002">
    <property type="protein sequence ID" value="MBB3973348.1"/>
    <property type="molecule type" value="Genomic_DNA"/>
</dbReference>
<evidence type="ECO:0000256" key="8">
    <source>
        <dbReference type="ARBA" id="ARBA00022777"/>
    </source>
</evidence>
<keyword evidence="11" id="KW-1133">Transmembrane helix</keyword>
<dbReference type="PRINTS" id="PR00344">
    <property type="entry name" value="BCTRLSENSOR"/>
</dbReference>
<dbReference type="Gene3D" id="3.30.565.10">
    <property type="entry name" value="Histidine kinase-like ATPase, C-terminal domain"/>
    <property type="match status" value="1"/>
</dbReference>
<keyword evidence="6 13" id="KW-0808">Transferase</keyword>
<dbReference type="CDD" id="cd00082">
    <property type="entry name" value="HisKA"/>
    <property type="match status" value="1"/>
</dbReference>
<dbReference type="Proteomes" id="UP000528964">
    <property type="component" value="Unassembled WGS sequence"/>
</dbReference>
<dbReference type="Pfam" id="PF02518">
    <property type="entry name" value="HATPase_c"/>
    <property type="match status" value="1"/>
</dbReference>
<organism evidence="13 14">
    <name type="scientific">Hansschlegelia beijingensis</name>
    <dbReference type="NCBI Taxonomy" id="1133344"/>
    <lineage>
        <taxon>Bacteria</taxon>
        <taxon>Pseudomonadati</taxon>
        <taxon>Pseudomonadota</taxon>
        <taxon>Alphaproteobacteria</taxon>
        <taxon>Hyphomicrobiales</taxon>
        <taxon>Methylopilaceae</taxon>
        <taxon>Hansschlegelia</taxon>
    </lineage>
</organism>
<keyword evidence="14" id="KW-1185">Reference proteome</keyword>
<feature type="transmembrane region" description="Helical" evidence="11">
    <location>
        <begin position="104"/>
        <end position="121"/>
    </location>
</feature>
<comment type="caution">
    <text evidence="13">The sequence shown here is derived from an EMBL/GenBank/DDBJ whole genome shotgun (WGS) entry which is preliminary data.</text>
</comment>
<dbReference type="InterPro" id="IPR050980">
    <property type="entry name" value="2C_sensor_his_kinase"/>
</dbReference>
<dbReference type="GO" id="GO:0005524">
    <property type="term" value="F:ATP binding"/>
    <property type="evidence" value="ECO:0007669"/>
    <property type="project" value="UniProtKB-KW"/>
</dbReference>
<dbReference type="PROSITE" id="PS50109">
    <property type="entry name" value="HIS_KIN"/>
    <property type="match status" value="1"/>
</dbReference>
<dbReference type="PANTHER" id="PTHR44936:SF10">
    <property type="entry name" value="SENSOR PROTEIN RSTB"/>
    <property type="match status" value="1"/>
</dbReference>
<evidence type="ECO:0000256" key="6">
    <source>
        <dbReference type="ARBA" id="ARBA00022679"/>
    </source>
</evidence>
<feature type="domain" description="Histidine kinase" evidence="12">
    <location>
        <begin position="216"/>
        <end position="428"/>
    </location>
</feature>
<dbReference type="EC" id="2.7.13.3" evidence="3"/>
<keyword evidence="5" id="KW-0597">Phosphoprotein</keyword>
<evidence type="ECO:0000256" key="3">
    <source>
        <dbReference type="ARBA" id="ARBA00012438"/>
    </source>
</evidence>
<dbReference type="Pfam" id="PF00512">
    <property type="entry name" value="HisKA"/>
    <property type="match status" value="1"/>
</dbReference>
<keyword evidence="4" id="KW-1003">Cell membrane</keyword>
<keyword evidence="11" id="KW-0472">Membrane</keyword>
<feature type="transmembrane region" description="Helical" evidence="11">
    <location>
        <begin position="21"/>
        <end position="41"/>
    </location>
</feature>
<keyword evidence="11" id="KW-0812">Transmembrane</keyword>
<evidence type="ECO:0000256" key="7">
    <source>
        <dbReference type="ARBA" id="ARBA00022741"/>
    </source>
</evidence>
<dbReference type="Gene3D" id="1.10.287.130">
    <property type="match status" value="1"/>
</dbReference>
<accession>A0A7W6D544</accession>
<sequence length="450" mass="48253">MDFDRPPENLLTEHHLRLDTLIRLRWLAVAGQSCAVFLIHMALGFPLPLAACLGVIACSGALNVALRLRYPMTHRLEGPAAGLLLAYDVLQLAALLFLTGGLENPFCVLFLAPVMISATALTPRTTAALGALVVALATLLAFVHLPLPWPSPHAVELPFLYLVGQWVALMLALVFIGVYAWRVAEEGRELSQALAATELVLAREQHLSALDGLAAAAAHELGTPLATIALVAKELERALTPGPHDEDMKLLREQVARCREILKTLTSLDEGDAPFERMAMRHMLEEIVAPHRNFGVALEVAALGDPAAEPEWLRNPSVLYGIGNIVENAVDFARSRVTVTARWDSDRVEVEVADDGPGFAPEIIDRLGEPYVSTRAAGRAAPAEAGGLGLGFFIAKTLLERSGAQLKLRNAPPPLTGARIRITWPRGRFAAPAPEGGGKAASLSFRAAAT</sequence>
<evidence type="ECO:0000313" key="14">
    <source>
        <dbReference type="Proteomes" id="UP000528964"/>
    </source>
</evidence>
<dbReference type="SUPFAM" id="SSF47384">
    <property type="entry name" value="Homodimeric domain of signal transducing histidine kinase"/>
    <property type="match status" value="1"/>
</dbReference>
<feature type="transmembrane region" description="Helical" evidence="11">
    <location>
        <begin position="47"/>
        <end position="66"/>
    </location>
</feature>
<keyword evidence="9" id="KW-0067">ATP-binding</keyword>
<evidence type="ECO:0000313" key="13">
    <source>
        <dbReference type="EMBL" id="MBB3973348.1"/>
    </source>
</evidence>
<gene>
    <name evidence="13" type="ORF">GGR24_002005</name>
</gene>
<evidence type="ECO:0000256" key="10">
    <source>
        <dbReference type="SAM" id="MobiDB-lite"/>
    </source>
</evidence>
<dbReference type="InterPro" id="IPR004358">
    <property type="entry name" value="Sig_transdc_His_kin-like_C"/>
</dbReference>
<feature type="transmembrane region" description="Helical" evidence="11">
    <location>
        <begin position="128"/>
        <end position="147"/>
    </location>
</feature>
<keyword evidence="8 13" id="KW-0418">Kinase</keyword>